<dbReference type="EMBL" id="JABXYK010000022">
    <property type="protein sequence ID" value="NVP58256.1"/>
    <property type="molecule type" value="Genomic_DNA"/>
</dbReference>
<evidence type="ECO:0000313" key="6">
    <source>
        <dbReference type="Proteomes" id="UP000659172"/>
    </source>
</evidence>
<dbReference type="PANTHER" id="PTHR35936:SF17">
    <property type="entry name" value="ARGININE-BINDING EXTRACELLULAR PROTEIN ARTP"/>
    <property type="match status" value="1"/>
</dbReference>
<sequence>MGIAKYMTSLVVFVALSASAVTASADQLADIKAAKAITIGVDLGQAPFGMVDGTMKQVGSDVATAELLAKDLGVELKIVSVAPANRIPYLMTKKVDAVIASFSITDERKKTIDFSNPYAVIQSAVATTGGLKVSALNDLEGKEVAVTRGSTNDQIITKAAEDEGLNITVVRYDDNATATNAVVSGQQDVYVVAPSLLVPVNAANPDKKIEPQLTLKSFPLGIGLRKNEPEFKAWLDQWVTDNLASGKLRETYKTYHNVDLPDDMASFN</sequence>
<evidence type="ECO:0000256" key="2">
    <source>
        <dbReference type="ARBA" id="ARBA00022729"/>
    </source>
</evidence>
<accession>A0ABX2QLN7</accession>
<keyword evidence="6" id="KW-1185">Reference proteome</keyword>
<dbReference type="Pfam" id="PF00497">
    <property type="entry name" value="SBP_bac_3"/>
    <property type="match status" value="1"/>
</dbReference>
<reference evidence="5 6" key="1">
    <citation type="submission" date="2020-06" db="EMBL/GenBank/DDBJ databases">
        <title>Rhizobium sp.nov. isolated from the tomato plant.</title>
        <authorList>
            <person name="Thin K.K."/>
            <person name="Zhang X."/>
            <person name="He S."/>
        </authorList>
    </citation>
    <scope>NUCLEOTIDE SEQUENCE [LARGE SCALE GENOMIC DNA]</scope>
    <source>
        <strain evidence="5 6">DBTS2</strain>
    </source>
</reference>
<feature type="chain" id="PRO_5045736253" evidence="3">
    <location>
        <begin position="26"/>
        <end position="268"/>
    </location>
</feature>
<dbReference type="Proteomes" id="UP000659172">
    <property type="component" value="Unassembled WGS sequence"/>
</dbReference>
<comment type="subcellular location">
    <subcellularLocation>
        <location evidence="1">Periplasm</location>
    </subcellularLocation>
</comment>
<gene>
    <name evidence="5" type="ORF">HV823_23750</name>
</gene>
<organism evidence="5 6">
    <name type="scientific">Mycoplana rhizolycopersici</name>
    <dbReference type="NCBI Taxonomy" id="2746702"/>
    <lineage>
        <taxon>Bacteria</taxon>
        <taxon>Pseudomonadati</taxon>
        <taxon>Pseudomonadota</taxon>
        <taxon>Alphaproteobacteria</taxon>
        <taxon>Hyphomicrobiales</taxon>
        <taxon>Rhizobiaceae</taxon>
        <taxon>Mycoplana</taxon>
    </lineage>
</organism>
<dbReference type="InterPro" id="IPR001638">
    <property type="entry name" value="Solute-binding_3/MltF_N"/>
</dbReference>
<protein>
    <submittedName>
        <fullName evidence="5">Transporter substrate-binding domain-containing protein</fullName>
    </submittedName>
</protein>
<dbReference type="SUPFAM" id="SSF53850">
    <property type="entry name" value="Periplasmic binding protein-like II"/>
    <property type="match status" value="1"/>
</dbReference>
<dbReference type="SMART" id="SM00062">
    <property type="entry name" value="PBPb"/>
    <property type="match status" value="1"/>
</dbReference>
<dbReference type="Gene3D" id="3.40.190.10">
    <property type="entry name" value="Periplasmic binding protein-like II"/>
    <property type="match status" value="2"/>
</dbReference>
<dbReference type="RefSeq" id="WP_176952156.1">
    <property type="nucleotide sequence ID" value="NZ_JABXYK010000022.1"/>
</dbReference>
<evidence type="ECO:0000256" key="3">
    <source>
        <dbReference type="SAM" id="SignalP"/>
    </source>
</evidence>
<feature type="signal peptide" evidence="3">
    <location>
        <begin position="1"/>
        <end position="25"/>
    </location>
</feature>
<evidence type="ECO:0000259" key="4">
    <source>
        <dbReference type="SMART" id="SM00062"/>
    </source>
</evidence>
<proteinExistence type="predicted"/>
<dbReference type="PANTHER" id="PTHR35936">
    <property type="entry name" value="MEMBRANE-BOUND LYTIC MUREIN TRANSGLYCOSYLASE F"/>
    <property type="match status" value="1"/>
</dbReference>
<name>A0ABX2QLN7_9HYPH</name>
<feature type="domain" description="Solute-binding protein family 3/N-terminal" evidence="4">
    <location>
        <begin position="36"/>
        <end position="259"/>
    </location>
</feature>
<keyword evidence="2 3" id="KW-0732">Signal</keyword>
<comment type="caution">
    <text evidence="5">The sequence shown here is derived from an EMBL/GenBank/DDBJ whole genome shotgun (WGS) entry which is preliminary data.</text>
</comment>
<evidence type="ECO:0000313" key="5">
    <source>
        <dbReference type="EMBL" id="NVP58256.1"/>
    </source>
</evidence>
<evidence type="ECO:0000256" key="1">
    <source>
        <dbReference type="ARBA" id="ARBA00004418"/>
    </source>
</evidence>